<name>A0A550C7Q1_9AGAR</name>
<proteinExistence type="predicted"/>
<keyword evidence="2" id="KW-1185">Reference proteome</keyword>
<dbReference type="EMBL" id="VDMD01000020">
    <property type="protein sequence ID" value="TRM60838.1"/>
    <property type="molecule type" value="Genomic_DNA"/>
</dbReference>
<protein>
    <submittedName>
        <fullName evidence="1">Uncharacterized protein</fullName>
    </submittedName>
</protein>
<dbReference type="AlphaFoldDB" id="A0A550C7Q1"/>
<gene>
    <name evidence="1" type="ORF">BD626DRAFT_504043</name>
</gene>
<comment type="caution">
    <text evidence="1">The sequence shown here is derived from an EMBL/GenBank/DDBJ whole genome shotgun (WGS) entry which is preliminary data.</text>
</comment>
<dbReference type="Proteomes" id="UP000320762">
    <property type="component" value="Unassembled WGS sequence"/>
</dbReference>
<evidence type="ECO:0000313" key="2">
    <source>
        <dbReference type="Proteomes" id="UP000320762"/>
    </source>
</evidence>
<accession>A0A550C7Q1</accession>
<evidence type="ECO:0000313" key="1">
    <source>
        <dbReference type="EMBL" id="TRM60838.1"/>
    </source>
</evidence>
<reference evidence="1 2" key="1">
    <citation type="journal article" date="2019" name="New Phytol.">
        <title>Comparative genomics reveals unique wood-decay strategies and fruiting body development in the Schizophyllaceae.</title>
        <authorList>
            <person name="Almasi E."/>
            <person name="Sahu N."/>
            <person name="Krizsan K."/>
            <person name="Balint B."/>
            <person name="Kovacs G.M."/>
            <person name="Kiss B."/>
            <person name="Cseklye J."/>
            <person name="Drula E."/>
            <person name="Henrissat B."/>
            <person name="Nagy I."/>
            <person name="Chovatia M."/>
            <person name="Adam C."/>
            <person name="LaButti K."/>
            <person name="Lipzen A."/>
            <person name="Riley R."/>
            <person name="Grigoriev I.V."/>
            <person name="Nagy L.G."/>
        </authorList>
    </citation>
    <scope>NUCLEOTIDE SEQUENCE [LARGE SCALE GENOMIC DNA]</scope>
    <source>
        <strain evidence="1 2">NL-1724</strain>
    </source>
</reference>
<organism evidence="1 2">
    <name type="scientific">Schizophyllum amplum</name>
    <dbReference type="NCBI Taxonomy" id="97359"/>
    <lineage>
        <taxon>Eukaryota</taxon>
        <taxon>Fungi</taxon>
        <taxon>Dikarya</taxon>
        <taxon>Basidiomycota</taxon>
        <taxon>Agaricomycotina</taxon>
        <taxon>Agaricomycetes</taxon>
        <taxon>Agaricomycetidae</taxon>
        <taxon>Agaricales</taxon>
        <taxon>Schizophyllaceae</taxon>
        <taxon>Schizophyllum</taxon>
    </lineage>
</organism>
<sequence length="220" mass="24664">MRKRAHICTPERVWTMRQPSMRRECRDGGIADDGRGFRTMDRLDRLAETSEREGPTASPRRAMSVLVAPVGCGPFDASRLDDTICPSSAWVYRARQAASFADVREHGALQLVGQGHLHFNEQITISASPYMRADILMHNSLLHKMPFPNSILVCGNGRPHMRYLHICRFCRETPSDSERPEATASTMDIALASYGTVRFPASPRGRQLSSLRHGLRWSSG</sequence>